<comment type="cofactor">
    <cofactor evidence="1">
        <name>pyridoxal 5'-phosphate</name>
        <dbReference type="ChEBI" id="CHEBI:597326"/>
    </cofactor>
</comment>
<dbReference type="InterPro" id="IPR004839">
    <property type="entry name" value="Aminotransferase_I/II_large"/>
</dbReference>
<dbReference type="CDD" id="cd00609">
    <property type="entry name" value="AAT_like"/>
    <property type="match status" value="1"/>
</dbReference>
<dbReference type="FunFam" id="3.40.640.10:FF:000066">
    <property type="entry name" value="Aspartate aminotransferase"/>
    <property type="match status" value="1"/>
</dbReference>
<name>A0A9P8T931_9ASCO</name>
<dbReference type="EMBL" id="JAEUBE010000084">
    <property type="protein sequence ID" value="KAH3670923.1"/>
    <property type="molecule type" value="Genomic_DNA"/>
</dbReference>
<dbReference type="Gene3D" id="3.90.1150.10">
    <property type="entry name" value="Aspartate Aminotransferase, domain 1"/>
    <property type="match status" value="1"/>
</dbReference>
<dbReference type="InterPro" id="IPR015421">
    <property type="entry name" value="PyrdxlP-dep_Trfase_major"/>
</dbReference>
<dbReference type="PRINTS" id="PR00799">
    <property type="entry name" value="TRANSAMINASE"/>
</dbReference>
<evidence type="ECO:0000313" key="10">
    <source>
        <dbReference type="EMBL" id="KAH3670923.1"/>
    </source>
</evidence>
<evidence type="ECO:0000256" key="4">
    <source>
        <dbReference type="ARBA" id="ARBA00022576"/>
    </source>
</evidence>
<dbReference type="GO" id="GO:0006533">
    <property type="term" value="P:L-aspartate catabolic process"/>
    <property type="evidence" value="ECO:0007669"/>
    <property type="project" value="TreeGrafter"/>
</dbReference>
<gene>
    <name evidence="10" type="ORF">OGAPHI_000634</name>
</gene>
<dbReference type="NCBIfam" id="NF006719">
    <property type="entry name" value="PRK09257.1"/>
    <property type="match status" value="1"/>
</dbReference>
<evidence type="ECO:0000256" key="2">
    <source>
        <dbReference type="ARBA" id="ARBA00007441"/>
    </source>
</evidence>
<dbReference type="FunFam" id="3.90.1150.10:FF:000001">
    <property type="entry name" value="Aspartate aminotransferase"/>
    <property type="match status" value="1"/>
</dbReference>
<dbReference type="AlphaFoldDB" id="A0A9P8T931"/>
<keyword evidence="5 8" id="KW-0808">Transferase</keyword>
<dbReference type="GO" id="GO:0005739">
    <property type="term" value="C:mitochondrion"/>
    <property type="evidence" value="ECO:0007669"/>
    <property type="project" value="TreeGrafter"/>
</dbReference>
<reference evidence="10" key="1">
    <citation type="journal article" date="2021" name="Open Biol.">
        <title>Shared evolutionary footprints suggest mitochondrial oxidative damage underlies multiple complex I losses in fungi.</title>
        <authorList>
            <person name="Schikora-Tamarit M.A."/>
            <person name="Marcet-Houben M."/>
            <person name="Nosek J."/>
            <person name="Gabaldon T."/>
        </authorList>
    </citation>
    <scope>NUCLEOTIDE SEQUENCE</scope>
    <source>
        <strain evidence="10">CBS6075</strain>
    </source>
</reference>
<feature type="domain" description="Aminotransferase class I/classII large" evidence="9">
    <location>
        <begin position="55"/>
        <end position="430"/>
    </location>
</feature>
<dbReference type="PROSITE" id="PS00105">
    <property type="entry name" value="AA_TRANSFER_CLASS_1"/>
    <property type="match status" value="1"/>
</dbReference>
<comment type="subunit">
    <text evidence="3 8">Homodimer.</text>
</comment>
<evidence type="ECO:0000256" key="8">
    <source>
        <dbReference type="RuleBase" id="RU000480"/>
    </source>
</evidence>
<dbReference type="GeneID" id="70232602"/>
<keyword evidence="4 8" id="KW-0032">Aminotransferase</keyword>
<dbReference type="RefSeq" id="XP_046064291.1">
    <property type="nucleotide sequence ID" value="XM_046207637.1"/>
</dbReference>
<comment type="similarity">
    <text evidence="2">Belongs to the class-I pyridoxal-phosphate-dependent aminotransferase family.</text>
</comment>
<evidence type="ECO:0000313" key="11">
    <source>
        <dbReference type="Proteomes" id="UP000769157"/>
    </source>
</evidence>
<sequence>MLRGSSVRTIQGLQSSQTLRLGAKRNQSAWANLQAAPADKILGLTVLYNKDTNPSKINLGVGAYRDNNGKPWILPSVKKAEEVLAKTEESKEYVPIVGSPKFNELIKTLLYSHDDAGKQLLKDGRVLTSQGISGTGSLRVLGEFVRTFYPTSKKVLVPNPTWANHVAILEKAGLTTEKYKYYDFKTNALDEQGMLADLAAAEPGTVVLLHACCHNPTGVDPKLEQWDKILDVISEKKLLPFLDMAYQGFGSGSPIEDLGILFKFNKAVADGKLSNFVLSQSFAKNMGLYGERVGSLSLITSGPEETVRVKSQLEKVIRPLYSSPPSHGSKLVEIILSDEAIYQQWLKDVKVMADRLIEMRALLYDKLKNTYKNPLNWDHLLNQKGMFCYTGLSEEQVKKLIDKSVYLTSDGRISIAGIYPANVDYLAKAIHEVTTN</sequence>
<accession>A0A9P8T931</accession>
<dbReference type="InterPro" id="IPR000796">
    <property type="entry name" value="Asp_trans"/>
</dbReference>
<dbReference type="PANTHER" id="PTHR11879:SF22">
    <property type="entry name" value="ASPARTATE AMINOTRANSFERASE, MITOCHONDRIAL"/>
    <property type="match status" value="1"/>
</dbReference>
<comment type="miscellaneous">
    <text evidence="8">In eukaryotes there are cytoplasmic, mitochondrial and chloroplastic isozymes.</text>
</comment>
<comment type="caution">
    <text evidence="10">The sequence shown here is derived from an EMBL/GenBank/DDBJ whole genome shotgun (WGS) entry which is preliminary data.</text>
</comment>
<dbReference type="SUPFAM" id="SSF53383">
    <property type="entry name" value="PLP-dependent transferases"/>
    <property type="match status" value="1"/>
</dbReference>
<dbReference type="EC" id="2.6.1.1" evidence="8"/>
<dbReference type="InterPro" id="IPR015424">
    <property type="entry name" value="PyrdxlP-dep_Trfase"/>
</dbReference>
<evidence type="ECO:0000256" key="3">
    <source>
        <dbReference type="ARBA" id="ARBA00011738"/>
    </source>
</evidence>
<dbReference type="Gene3D" id="3.40.640.10">
    <property type="entry name" value="Type I PLP-dependent aspartate aminotransferase-like (Major domain)"/>
    <property type="match status" value="1"/>
</dbReference>
<comment type="catalytic activity">
    <reaction evidence="7 8">
        <text>L-aspartate + 2-oxoglutarate = oxaloacetate + L-glutamate</text>
        <dbReference type="Rhea" id="RHEA:21824"/>
        <dbReference type="ChEBI" id="CHEBI:16452"/>
        <dbReference type="ChEBI" id="CHEBI:16810"/>
        <dbReference type="ChEBI" id="CHEBI:29985"/>
        <dbReference type="ChEBI" id="CHEBI:29991"/>
        <dbReference type="EC" id="2.6.1.1"/>
    </reaction>
</comment>
<evidence type="ECO:0000256" key="6">
    <source>
        <dbReference type="ARBA" id="ARBA00022898"/>
    </source>
</evidence>
<keyword evidence="6" id="KW-0663">Pyridoxal phosphate</keyword>
<evidence type="ECO:0000256" key="7">
    <source>
        <dbReference type="ARBA" id="ARBA00049185"/>
    </source>
</evidence>
<reference evidence="10" key="2">
    <citation type="submission" date="2021-01" db="EMBL/GenBank/DDBJ databases">
        <authorList>
            <person name="Schikora-Tamarit M.A."/>
        </authorList>
    </citation>
    <scope>NUCLEOTIDE SEQUENCE</scope>
    <source>
        <strain evidence="10">CBS6075</strain>
    </source>
</reference>
<evidence type="ECO:0000256" key="5">
    <source>
        <dbReference type="ARBA" id="ARBA00022679"/>
    </source>
</evidence>
<keyword evidence="11" id="KW-1185">Reference proteome</keyword>
<protein>
    <recommendedName>
        <fullName evidence="8">Aspartate aminotransferase</fullName>
        <ecNumber evidence="8">2.6.1.1</ecNumber>
    </recommendedName>
</protein>
<dbReference type="Proteomes" id="UP000769157">
    <property type="component" value="Unassembled WGS sequence"/>
</dbReference>
<proteinExistence type="inferred from homology"/>
<evidence type="ECO:0000259" key="9">
    <source>
        <dbReference type="Pfam" id="PF00155"/>
    </source>
</evidence>
<dbReference type="InterPro" id="IPR004838">
    <property type="entry name" value="NHTrfase_class1_PyrdxlP-BS"/>
</dbReference>
<dbReference type="GO" id="GO:0030170">
    <property type="term" value="F:pyridoxal phosphate binding"/>
    <property type="evidence" value="ECO:0007669"/>
    <property type="project" value="InterPro"/>
</dbReference>
<dbReference type="InterPro" id="IPR015422">
    <property type="entry name" value="PyrdxlP-dep_Trfase_small"/>
</dbReference>
<evidence type="ECO:0000256" key="1">
    <source>
        <dbReference type="ARBA" id="ARBA00001933"/>
    </source>
</evidence>
<dbReference type="GO" id="GO:0004069">
    <property type="term" value="F:L-aspartate:2-oxoglutarate aminotransferase activity"/>
    <property type="evidence" value="ECO:0007669"/>
    <property type="project" value="UniProtKB-EC"/>
</dbReference>
<dbReference type="Pfam" id="PF00155">
    <property type="entry name" value="Aminotran_1_2"/>
    <property type="match status" value="1"/>
</dbReference>
<organism evidence="10 11">
    <name type="scientific">Ogataea philodendri</name>
    <dbReference type="NCBI Taxonomy" id="1378263"/>
    <lineage>
        <taxon>Eukaryota</taxon>
        <taxon>Fungi</taxon>
        <taxon>Dikarya</taxon>
        <taxon>Ascomycota</taxon>
        <taxon>Saccharomycotina</taxon>
        <taxon>Pichiomycetes</taxon>
        <taxon>Pichiales</taxon>
        <taxon>Pichiaceae</taxon>
        <taxon>Ogataea</taxon>
    </lineage>
</organism>
<dbReference type="OrthoDB" id="6752799at2759"/>
<dbReference type="PANTHER" id="PTHR11879">
    <property type="entry name" value="ASPARTATE AMINOTRANSFERASE"/>
    <property type="match status" value="1"/>
</dbReference>